<dbReference type="InterPro" id="IPR050267">
    <property type="entry name" value="Anti-sigma-factor_SerPK"/>
</dbReference>
<evidence type="ECO:0000313" key="3">
    <source>
        <dbReference type="EMBL" id="MFD0851047.1"/>
    </source>
</evidence>
<feature type="domain" description="Histidine kinase/HSP90-like ATPase" evidence="2">
    <location>
        <begin position="24"/>
        <end position="123"/>
    </location>
</feature>
<dbReference type="GO" id="GO:0005524">
    <property type="term" value="F:ATP binding"/>
    <property type="evidence" value="ECO:0007669"/>
    <property type="project" value="UniProtKB-KW"/>
</dbReference>
<evidence type="ECO:0000259" key="2">
    <source>
        <dbReference type="Pfam" id="PF13581"/>
    </source>
</evidence>
<keyword evidence="1" id="KW-0418">Kinase</keyword>
<protein>
    <submittedName>
        <fullName evidence="3">ATP-binding protein</fullName>
    </submittedName>
</protein>
<proteinExistence type="predicted"/>
<evidence type="ECO:0000313" key="4">
    <source>
        <dbReference type="Proteomes" id="UP001597083"/>
    </source>
</evidence>
<organism evidence="3 4">
    <name type="scientific">Actinomadura adrarensis</name>
    <dbReference type="NCBI Taxonomy" id="1819600"/>
    <lineage>
        <taxon>Bacteria</taxon>
        <taxon>Bacillati</taxon>
        <taxon>Actinomycetota</taxon>
        <taxon>Actinomycetes</taxon>
        <taxon>Streptosporangiales</taxon>
        <taxon>Thermomonosporaceae</taxon>
        <taxon>Actinomadura</taxon>
    </lineage>
</organism>
<dbReference type="PANTHER" id="PTHR35526">
    <property type="entry name" value="ANTI-SIGMA-F FACTOR RSBW-RELATED"/>
    <property type="match status" value="1"/>
</dbReference>
<dbReference type="InterPro" id="IPR003594">
    <property type="entry name" value="HATPase_dom"/>
</dbReference>
<comment type="caution">
    <text evidence="3">The sequence shown here is derived from an EMBL/GenBank/DDBJ whole genome shotgun (WGS) entry which is preliminary data.</text>
</comment>
<name>A0ABW3CB51_9ACTN</name>
<dbReference type="PANTHER" id="PTHR35526:SF3">
    <property type="entry name" value="ANTI-SIGMA-F FACTOR RSBW"/>
    <property type="match status" value="1"/>
</dbReference>
<keyword evidence="3" id="KW-0547">Nucleotide-binding</keyword>
<dbReference type="Gene3D" id="3.30.565.10">
    <property type="entry name" value="Histidine kinase-like ATPase, C-terminal domain"/>
    <property type="match status" value="1"/>
</dbReference>
<dbReference type="Pfam" id="PF13581">
    <property type="entry name" value="HATPase_c_2"/>
    <property type="match status" value="1"/>
</dbReference>
<keyword evidence="1" id="KW-0723">Serine/threonine-protein kinase</keyword>
<dbReference type="InterPro" id="IPR036890">
    <property type="entry name" value="HATPase_C_sf"/>
</dbReference>
<keyword evidence="3" id="KW-0067">ATP-binding</keyword>
<dbReference type="SUPFAM" id="SSF55874">
    <property type="entry name" value="ATPase domain of HSP90 chaperone/DNA topoisomerase II/histidine kinase"/>
    <property type="match status" value="1"/>
</dbReference>
<dbReference type="CDD" id="cd16936">
    <property type="entry name" value="HATPase_RsbW-like"/>
    <property type="match status" value="1"/>
</dbReference>
<reference evidence="4" key="1">
    <citation type="journal article" date="2019" name="Int. J. Syst. Evol. Microbiol.">
        <title>The Global Catalogue of Microorganisms (GCM) 10K type strain sequencing project: providing services to taxonomists for standard genome sequencing and annotation.</title>
        <authorList>
            <consortium name="The Broad Institute Genomics Platform"/>
            <consortium name="The Broad Institute Genome Sequencing Center for Infectious Disease"/>
            <person name="Wu L."/>
            <person name="Ma J."/>
        </authorList>
    </citation>
    <scope>NUCLEOTIDE SEQUENCE [LARGE SCALE GENOMIC DNA]</scope>
    <source>
        <strain evidence="4">JCM 31696</strain>
    </source>
</reference>
<accession>A0ABW3CB51</accession>
<evidence type="ECO:0000256" key="1">
    <source>
        <dbReference type="ARBA" id="ARBA00022527"/>
    </source>
</evidence>
<dbReference type="EMBL" id="JBHTIR010000237">
    <property type="protein sequence ID" value="MFD0851047.1"/>
    <property type="molecule type" value="Genomic_DNA"/>
</dbReference>
<keyword evidence="1" id="KW-0808">Transferase</keyword>
<keyword evidence="4" id="KW-1185">Reference proteome</keyword>
<sequence>MTPDSREAVIWSIDLPGTEAAVPVLRHWARALADVPGLELVASEYGTNALWHSASGLPGGHIRAELVVGRESIRISVKDDGPRPNPGEWDAECLDEHGRGLILVQAHVDECGEYLTPDGKHVVWALLVRG</sequence>
<gene>
    <name evidence="3" type="ORF">ACFQ07_02340</name>
</gene>
<dbReference type="Proteomes" id="UP001597083">
    <property type="component" value="Unassembled WGS sequence"/>
</dbReference>